<dbReference type="RefSeq" id="WP_418655009.1">
    <property type="nucleotide sequence ID" value="NZ_CP016379.1"/>
</dbReference>
<reference evidence="11 12" key="1">
    <citation type="submission" date="2016-07" db="EMBL/GenBank/DDBJ databases">
        <title>Genome and transcriptome analysis of iron-reducing fermentative bacteria Anoxybacter fermentans.</title>
        <authorList>
            <person name="Zeng X."/>
            <person name="Shao Z."/>
        </authorList>
    </citation>
    <scope>NUCLEOTIDE SEQUENCE [LARGE SCALE GENOMIC DNA]</scope>
    <source>
        <strain evidence="11 12">DY22613</strain>
    </source>
</reference>
<gene>
    <name evidence="9" type="primary">ftsY</name>
    <name evidence="11" type="ORF">BBF96_02370</name>
</gene>
<dbReference type="PANTHER" id="PTHR43134:SF1">
    <property type="entry name" value="SIGNAL RECOGNITION PARTICLE RECEPTOR SUBUNIT ALPHA"/>
    <property type="match status" value="1"/>
</dbReference>
<dbReference type="Gene3D" id="1.20.120.140">
    <property type="entry name" value="Signal recognition particle SRP54, nucleotide-binding domain"/>
    <property type="match status" value="1"/>
</dbReference>
<accession>A0A3Q9HSJ3</accession>
<comment type="function">
    <text evidence="9">Involved in targeting and insertion of nascent membrane proteins into the cytoplasmic membrane. Acts as a receptor for the complex formed by the signal recognition particle (SRP) and the ribosome-nascent chain (RNC).</text>
</comment>
<dbReference type="InterPro" id="IPR000897">
    <property type="entry name" value="SRP54_GTPase_dom"/>
</dbReference>
<dbReference type="SUPFAM" id="SSF47364">
    <property type="entry name" value="Domain of the SRP/SRP receptor G-proteins"/>
    <property type="match status" value="1"/>
</dbReference>
<dbReference type="SMART" id="SM00382">
    <property type="entry name" value="AAA"/>
    <property type="match status" value="1"/>
</dbReference>
<dbReference type="GO" id="GO:0005047">
    <property type="term" value="F:signal recognition particle binding"/>
    <property type="evidence" value="ECO:0007669"/>
    <property type="project" value="TreeGrafter"/>
</dbReference>
<dbReference type="EC" id="3.6.5.4" evidence="9"/>
<keyword evidence="4 9" id="KW-0378">Hydrolase</keyword>
<dbReference type="PANTHER" id="PTHR43134">
    <property type="entry name" value="SIGNAL RECOGNITION PARTICLE RECEPTOR SUBUNIT ALPHA"/>
    <property type="match status" value="1"/>
</dbReference>
<dbReference type="SUPFAM" id="SSF52540">
    <property type="entry name" value="P-loop containing nucleoside triphosphate hydrolases"/>
    <property type="match status" value="1"/>
</dbReference>
<dbReference type="CDD" id="cd17874">
    <property type="entry name" value="FtsY"/>
    <property type="match status" value="1"/>
</dbReference>
<comment type="similarity">
    <text evidence="9">Belongs to the GTP-binding SRP family. FtsY subfamily.</text>
</comment>
<feature type="binding site" evidence="9">
    <location>
        <begin position="106"/>
        <end position="113"/>
    </location>
    <ligand>
        <name>GTP</name>
        <dbReference type="ChEBI" id="CHEBI:37565"/>
    </ligand>
</feature>
<dbReference type="AlphaFoldDB" id="A0A3Q9HSJ3"/>
<dbReference type="SMART" id="SM00963">
    <property type="entry name" value="SRP54_N"/>
    <property type="match status" value="1"/>
</dbReference>
<evidence type="ECO:0000256" key="3">
    <source>
        <dbReference type="ARBA" id="ARBA00022741"/>
    </source>
</evidence>
<name>A0A3Q9HSJ3_9FIRM</name>
<feature type="binding site" evidence="9">
    <location>
        <begin position="188"/>
        <end position="192"/>
    </location>
    <ligand>
        <name>GTP</name>
        <dbReference type="ChEBI" id="CHEBI:37565"/>
    </ligand>
</feature>
<evidence type="ECO:0000313" key="12">
    <source>
        <dbReference type="Proteomes" id="UP000267250"/>
    </source>
</evidence>
<dbReference type="Gene3D" id="3.40.50.300">
    <property type="entry name" value="P-loop containing nucleotide triphosphate hydrolases"/>
    <property type="match status" value="1"/>
</dbReference>
<dbReference type="HAMAP" id="MF_00920">
    <property type="entry name" value="FtsY"/>
    <property type="match status" value="1"/>
</dbReference>
<proteinExistence type="inferred from homology"/>
<evidence type="ECO:0000313" key="11">
    <source>
        <dbReference type="EMBL" id="AZR74797.1"/>
    </source>
</evidence>
<dbReference type="KEGG" id="aft:BBF96_02370"/>
<evidence type="ECO:0000256" key="9">
    <source>
        <dbReference type="HAMAP-Rule" id="MF_00920"/>
    </source>
</evidence>
<keyword evidence="1 9" id="KW-1003">Cell membrane</keyword>
<sequence>MGFFARLKEGLSKTRKGFIDKVETLFTGRAIDDEFFEELEEILIQADVGVKTTMKLVDDLRDIVDERRIKDTGELRSIFKEEIEKLLGEPSPLEFKEGLNILMVVGVNGVGKTTTIAKIADRLKREGKKILLAAGDTFRAAAIDQLKVWGNRVGVDVIAHSEGADAGAVVFDAIHAAQSRGVDLLIVDTAGRLHTQKNLMEELKKVRRVIDKEANDAYVQVLQVVDATTGQNAINQVKLFNEAVKVDGIVLTKLDGTAKGGIVIAIKDELDIPIKLIGVGEKAEDLQDFNPKDFIAALFAEE</sequence>
<dbReference type="Pfam" id="PF02881">
    <property type="entry name" value="SRP54_N"/>
    <property type="match status" value="1"/>
</dbReference>
<dbReference type="InterPro" id="IPR042101">
    <property type="entry name" value="SRP54_N_sf"/>
</dbReference>
<keyword evidence="3 9" id="KW-0547">Nucleotide-binding</keyword>
<comment type="subunit">
    <text evidence="9">Part of the signal recognition particle protein translocation system, which is composed of SRP and FtsY.</text>
</comment>
<feature type="binding site" evidence="9">
    <location>
        <begin position="252"/>
        <end position="255"/>
    </location>
    <ligand>
        <name>GTP</name>
        <dbReference type="ChEBI" id="CHEBI:37565"/>
    </ligand>
</feature>
<protein>
    <recommendedName>
        <fullName evidence="9">Signal recognition particle receptor FtsY</fullName>
        <shortName evidence="9">SRP receptor</shortName>
        <ecNumber evidence="9">3.6.5.4</ecNumber>
    </recommendedName>
</protein>
<dbReference type="InterPro" id="IPR036225">
    <property type="entry name" value="SRP/SRP_N"/>
</dbReference>
<evidence type="ECO:0000256" key="6">
    <source>
        <dbReference type="ARBA" id="ARBA00023136"/>
    </source>
</evidence>
<evidence type="ECO:0000256" key="8">
    <source>
        <dbReference type="ARBA" id="ARBA00048027"/>
    </source>
</evidence>
<keyword evidence="2 9" id="KW-0963">Cytoplasm</keyword>
<dbReference type="GO" id="GO:0003924">
    <property type="term" value="F:GTPase activity"/>
    <property type="evidence" value="ECO:0007669"/>
    <property type="project" value="UniProtKB-UniRule"/>
</dbReference>
<dbReference type="FunFam" id="1.20.120.140:FF:000002">
    <property type="entry name" value="Signal recognition particle receptor FtsY"/>
    <property type="match status" value="1"/>
</dbReference>
<dbReference type="InterPro" id="IPR003593">
    <property type="entry name" value="AAA+_ATPase"/>
</dbReference>
<evidence type="ECO:0000256" key="2">
    <source>
        <dbReference type="ARBA" id="ARBA00022490"/>
    </source>
</evidence>
<keyword evidence="7 9" id="KW-0675">Receptor</keyword>
<evidence type="ECO:0000256" key="7">
    <source>
        <dbReference type="ARBA" id="ARBA00023170"/>
    </source>
</evidence>
<evidence type="ECO:0000259" key="10">
    <source>
        <dbReference type="PROSITE" id="PS00300"/>
    </source>
</evidence>
<evidence type="ECO:0000256" key="5">
    <source>
        <dbReference type="ARBA" id="ARBA00023134"/>
    </source>
</evidence>
<feature type="domain" description="SRP54-type proteins GTP-binding" evidence="10">
    <location>
        <begin position="273"/>
        <end position="286"/>
    </location>
</feature>
<comment type="subcellular location">
    <subcellularLocation>
        <location evidence="9">Cell membrane</location>
        <topology evidence="9">Peripheral membrane protein</topology>
        <orientation evidence="9">Cytoplasmic side</orientation>
    </subcellularLocation>
    <subcellularLocation>
        <location evidence="9">Cytoplasm</location>
    </subcellularLocation>
</comment>
<dbReference type="SMART" id="SM00962">
    <property type="entry name" value="SRP54"/>
    <property type="match status" value="1"/>
</dbReference>
<dbReference type="GO" id="GO:0005525">
    <property type="term" value="F:GTP binding"/>
    <property type="evidence" value="ECO:0007669"/>
    <property type="project" value="UniProtKB-UniRule"/>
</dbReference>
<keyword evidence="12" id="KW-1185">Reference proteome</keyword>
<dbReference type="NCBIfam" id="TIGR00064">
    <property type="entry name" value="ftsY"/>
    <property type="match status" value="1"/>
</dbReference>
<dbReference type="Pfam" id="PF00448">
    <property type="entry name" value="SRP54"/>
    <property type="match status" value="1"/>
</dbReference>
<dbReference type="InterPro" id="IPR027417">
    <property type="entry name" value="P-loop_NTPase"/>
</dbReference>
<dbReference type="FunFam" id="3.40.50.300:FF:000053">
    <property type="entry name" value="Signal recognition particle receptor FtsY"/>
    <property type="match status" value="1"/>
</dbReference>
<keyword evidence="6 9" id="KW-0472">Membrane</keyword>
<dbReference type="InterPro" id="IPR013822">
    <property type="entry name" value="Signal_recog_particl_SRP54_hlx"/>
</dbReference>
<organism evidence="11 12">
    <name type="scientific">Anoxybacter fermentans</name>
    <dbReference type="NCBI Taxonomy" id="1323375"/>
    <lineage>
        <taxon>Bacteria</taxon>
        <taxon>Bacillati</taxon>
        <taxon>Bacillota</taxon>
        <taxon>Clostridia</taxon>
        <taxon>Halanaerobiales</taxon>
        <taxon>Anoxybacter</taxon>
    </lineage>
</organism>
<dbReference type="GO" id="GO:0005737">
    <property type="term" value="C:cytoplasm"/>
    <property type="evidence" value="ECO:0007669"/>
    <property type="project" value="UniProtKB-SubCell"/>
</dbReference>
<keyword evidence="5 9" id="KW-0342">GTP-binding</keyword>
<dbReference type="InterPro" id="IPR004390">
    <property type="entry name" value="SR_rcpt_FtsY"/>
</dbReference>
<comment type="catalytic activity">
    <reaction evidence="8 9">
        <text>GTP + H2O = GDP + phosphate + H(+)</text>
        <dbReference type="Rhea" id="RHEA:19669"/>
        <dbReference type="ChEBI" id="CHEBI:15377"/>
        <dbReference type="ChEBI" id="CHEBI:15378"/>
        <dbReference type="ChEBI" id="CHEBI:37565"/>
        <dbReference type="ChEBI" id="CHEBI:43474"/>
        <dbReference type="ChEBI" id="CHEBI:58189"/>
        <dbReference type="EC" id="3.6.5.4"/>
    </reaction>
</comment>
<evidence type="ECO:0000256" key="4">
    <source>
        <dbReference type="ARBA" id="ARBA00022801"/>
    </source>
</evidence>
<dbReference type="Proteomes" id="UP000267250">
    <property type="component" value="Chromosome"/>
</dbReference>
<evidence type="ECO:0000256" key="1">
    <source>
        <dbReference type="ARBA" id="ARBA00022475"/>
    </source>
</evidence>
<dbReference type="GO" id="GO:0005886">
    <property type="term" value="C:plasma membrane"/>
    <property type="evidence" value="ECO:0007669"/>
    <property type="project" value="UniProtKB-SubCell"/>
</dbReference>
<dbReference type="PROSITE" id="PS00300">
    <property type="entry name" value="SRP54"/>
    <property type="match status" value="1"/>
</dbReference>
<dbReference type="EMBL" id="CP016379">
    <property type="protein sequence ID" value="AZR74797.1"/>
    <property type="molecule type" value="Genomic_DNA"/>
</dbReference>
<dbReference type="GO" id="GO:0006614">
    <property type="term" value="P:SRP-dependent cotranslational protein targeting to membrane"/>
    <property type="evidence" value="ECO:0007669"/>
    <property type="project" value="InterPro"/>
</dbReference>